<sequence>MSFSENTSDSDWKEAKIKVKNKIKTGCGKLKYSQKFCEKWLSLFDPWLSRSAEDPNKPFCRACQCRLDCNRCHLVRHERTTKHKRNLESLVTKGEGAVRKELSVRQERSKYYHQRKRALKEVKQEPVSTVRENDLLEVAPIAAITTDGVIEESTHNFEVIEEAAQEQLQIAPIANTEVTLMTANNAKVEPPIIKPAPNRNSNSSSNKEGLKLLMQIQQDKNELMESFRELIGVQLPPPPLREKNHVDLFFESVSSSVKALSPKLVAEAKMRVSQLICELELRALKDNGEHGDAAGIEMPMSPMANNGHLMTPDTNVDQRIANCFRAMT</sequence>
<feature type="domain" description="BESS" evidence="2">
    <location>
        <begin position="243"/>
        <end position="282"/>
    </location>
</feature>
<dbReference type="GO" id="GO:0003677">
    <property type="term" value="F:DNA binding"/>
    <property type="evidence" value="ECO:0007669"/>
    <property type="project" value="InterPro"/>
</dbReference>
<organism evidence="3 4">
    <name type="scientific">Drosophila hydei</name>
    <name type="common">Fruit fly</name>
    <dbReference type="NCBI Taxonomy" id="7224"/>
    <lineage>
        <taxon>Eukaryota</taxon>
        <taxon>Metazoa</taxon>
        <taxon>Ecdysozoa</taxon>
        <taxon>Arthropoda</taxon>
        <taxon>Hexapoda</taxon>
        <taxon>Insecta</taxon>
        <taxon>Pterygota</taxon>
        <taxon>Neoptera</taxon>
        <taxon>Endopterygota</taxon>
        <taxon>Diptera</taxon>
        <taxon>Brachycera</taxon>
        <taxon>Muscomorpha</taxon>
        <taxon>Ephydroidea</taxon>
        <taxon>Drosophilidae</taxon>
        <taxon>Drosophila</taxon>
    </lineage>
</organism>
<name>A0A6J1M9S6_DROHY</name>
<dbReference type="OMA" id="FCRACHC"/>
<gene>
    <name evidence="4" type="primary">LOC111603623</name>
</gene>
<comment type="subcellular location">
    <subcellularLocation>
        <location evidence="1">Nucleus</location>
    </subcellularLocation>
</comment>
<dbReference type="GeneID" id="111603623"/>
<proteinExistence type="predicted"/>
<dbReference type="OrthoDB" id="5803771at2759"/>
<protein>
    <submittedName>
        <fullName evidence="4">Protein suppressor of variegation 3-7</fullName>
    </submittedName>
</protein>
<dbReference type="PROSITE" id="PS51031">
    <property type="entry name" value="BESS"/>
    <property type="match status" value="1"/>
</dbReference>
<keyword evidence="3" id="KW-1185">Reference proteome</keyword>
<evidence type="ECO:0000259" key="2">
    <source>
        <dbReference type="PROSITE" id="PS51031"/>
    </source>
</evidence>
<accession>A0A6J1M9S6</accession>
<dbReference type="KEGG" id="dhe:111603623"/>
<dbReference type="Pfam" id="PF02944">
    <property type="entry name" value="BESS"/>
    <property type="match status" value="1"/>
</dbReference>
<dbReference type="GO" id="GO:0005634">
    <property type="term" value="C:nucleus"/>
    <property type="evidence" value="ECO:0007669"/>
    <property type="project" value="UniProtKB-SubCell"/>
</dbReference>
<evidence type="ECO:0000313" key="3">
    <source>
        <dbReference type="Proteomes" id="UP000504633"/>
    </source>
</evidence>
<dbReference type="AlphaFoldDB" id="A0A6J1M9S6"/>
<dbReference type="InterPro" id="IPR004210">
    <property type="entry name" value="BESS_motif"/>
</dbReference>
<dbReference type="Proteomes" id="UP000504633">
    <property type="component" value="Unplaced"/>
</dbReference>
<dbReference type="RefSeq" id="XP_023177061.1">
    <property type="nucleotide sequence ID" value="XM_023321293.2"/>
</dbReference>
<evidence type="ECO:0000256" key="1">
    <source>
        <dbReference type="PROSITE-ProRule" id="PRU00371"/>
    </source>
</evidence>
<evidence type="ECO:0000313" key="4">
    <source>
        <dbReference type="RefSeq" id="XP_023177061.1"/>
    </source>
</evidence>
<keyword evidence="1" id="KW-0539">Nucleus</keyword>
<reference evidence="4" key="1">
    <citation type="submission" date="2025-08" db="UniProtKB">
        <authorList>
            <consortium name="RefSeq"/>
        </authorList>
    </citation>
    <scope>IDENTIFICATION</scope>
    <source>
        <strain evidence="4">15085-1641.00</strain>
        <tissue evidence="4">Whole body</tissue>
    </source>
</reference>